<evidence type="ECO:0000313" key="3">
    <source>
        <dbReference type="EMBL" id="GAA1699811.1"/>
    </source>
</evidence>
<keyword evidence="4" id="KW-1185">Reference proteome</keyword>
<dbReference type="InterPro" id="IPR004305">
    <property type="entry name" value="Thiaminase-2/PQQC"/>
</dbReference>
<sequence>MTDFCPQVWEKIQPLLKATLDHPFNRELSAGTLSADIFRFYLIQDARYLADFSRALAHAAAIAPDPDDAAFLAGSSANVITVERGLHERYLARYEGVDNVPTSPSATAYNNHLLAAAQRGGFGLMMATVLPCFWIYEYVGRAIHAEQSGAPNPYGEWIQTYADDGFSQSVARAKDIADRAAASASAYERAAMVEAFVRSAEYEWMFWDSAYRQEVWPTAGFAIQE</sequence>
<dbReference type="Gene3D" id="1.20.910.10">
    <property type="entry name" value="Heme oxygenase-like"/>
    <property type="match status" value="1"/>
</dbReference>
<dbReference type="InterPro" id="IPR016084">
    <property type="entry name" value="Haem_Oase-like_multi-hlx"/>
</dbReference>
<dbReference type="PANTHER" id="PTHR43198:SF2">
    <property type="entry name" value="SI:CH1073-67J19.1-RELATED"/>
    <property type="match status" value="1"/>
</dbReference>
<accession>A0ABN2I751</accession>
<dbReference type="EMBL" id="BAAANY010000023">
    <property type="protein sequence ID" value="GAA1699811.1"/>
    <property type="molecule type" value="Genomic_DNA"/>
</dbReference>
<proteinExistence type="predicted"/>
<dbReference type="InterPro" id="IPR050967">
    <property type="entry name" value="Thiamine_Salvage_TenA"/>
</dbReference>
<comment type="pathway">
    <text evidence="1">Cofactor biosynthesis; thiamine diphosphate biosynthesis.</text>
</comment>
<dbReference type="SUPFAM" id="SSF48613">
    <property type="entry name" value="Heme oxygenase-like"/>
    <property type="match status" value="1"/>
</dbReference>
<feature type="domain" description="Thiaminase-2/PQQC" evidence="2">
    <location>
        <begin position="9"/>
        <end position="212"/>
    </location>
</feature>
<dbReference type="Pfam" id="PF03070">
    <property type="entry name" value="TENA_THI-4"/>
    <property type="match status" value="1"/>
</dbReference>
<dbReference type="PANTHER" id="PTHR43198">
    <property type="entry name" value="BIFUNCTIONAL TH2 PROTEIN"/>
    <property type="match status" value="1"/>
</dbReference>
<evidence type="ECO:0000313" key="4">
    <source>
        <dbReference type="Proteomes" id="UP001500618"/>
    </source>
</evidence>
<evidence type="ECO:0000256" key="1">
    <source>
        <dbReference type="ARBA" id="ARBA00004948"/>
    </source>
</evidence>
<dbReference type="RefSeq" id="WP_344313403.1">
    <property type="nucleotide sequence ID" value="NZ_BAAANY010000023.1"/>
</dbReference>
<evidence type="ECO:0000259" key="2">
    <source>
        <dbReference type="Pfam" id="PF03070"/>
    </source>
</evidence>
<gene>
    <name evidence="3" type="primary">tenA</name>
    <name evidence="3" type="ORF">GCM10009765_56510</name>
</gene>
<dbReference type="Proteomes" id="UP001500618">
    <property type="component" value="Unassembled WGS sequence"/>
</dbReference>
<comment type="caution">
    <text evidence="3">The sequence shown here is derived from an EMBL/GenBank/DDBJ whole genome shotgun (WGS) entry which is preliminary data.</text>
</comment>
<reference evidence="3 4" key="1">
    <citation type="journal article" date="2019" name="Int. J. Syst. Evol. Microbiol.">
        <title>The Global Catalogue of Microorganisms (GCM) 10K type strain sequencing project: providing services to taxonomists for standard genome sequencing and annotation.</title>
        <authorList>
            <consortium name="The Broad Institute Genomics Platform"/>
            <consortium name="The Broad Institute Genome Sequencing Center for Infectious Disease"/>
            <person name="Wu L."/>
            <person name="Ma J."/>
        </authorList>
    </citation>
    <scope>NUCLEOTIDE SEQUENCE [LARGE SCALE GENOMIC DNA]</scope>
    <source>
        <strain evidence="3 4">JCM 14718</strain>
    </source>
</reference>
<dbReference type="CDD" id="cd19365">
    <property type="entry name" value="TenA_C-like"/>
    <property type="match status" value="1"/>
</dbReference>
<organism evidence="3 4">
    <name type="scientific">Fodinicola feengrottensis</name>
    <dbReference type="NCBI Taxonomy" id="435914"/>
    <lineage>
        <taxon>Bacteria</taxon>
        <taxon>Bacillati</taxon>
        <taxon>Actinomycetota</taxon>
        <taxon>Actinomycetes</taxon>
        <taxon>Mycobacteriales</taxon>
        <taxon>Fodinicola</taxon>
    </lineage>
</organism>
<protein>
    <submittedName>
        <fullName evidence="3">Thiaminase II</fullName>
    </submittedName>
</protein>
<name>A0ABN2I751_9ACTN</name>